<dbReference type="FunFam" id="2.170.130.10:FF:000008">
    <property type="entry name" value="SusC/RagA family TonB-linked outer membrane protein"/>
    <property type="match status" value="1"/>
</dbReference>
<dbReference type="NCBIfam" id="TIGR04056">
    <property type="entry name" value="OMP_RagA_SusC"/>
    <property type="match status" value="1"/>
</dbReference>
<dbReference type="InterPro" id="IPR036942">
    <property type="entry name" value="Beta-barrel_TonB_sf"/>
</dbReference>
<dbReference type="Gene3D" id="2.170.130.10">
    <property type="entry name" value="TonB-dependent receptor, plug domain"/>
    <property type="match status" value="1"/>
</dbReference>
<feature type="domain" description="TonB-dependent receptor plug" evidence="9">
    <location>
        <begin position="127"/>
        <end position="252"/>
    </location>
</feature>
<dbReference type="SUPFAM" id="SSF49452">
    <property type="entry name" value="Starch-binding domain-like"/>
    <property type="match status" value="1"/>
</dbReference>
<keyword evidence="3 7" id="KW-1134">Transmembrane beta strand</keyword>
<keyword evidence="5 7" id="KW-0472">Membrane</keyword>
<dbReference type="Gene3D" id="2.60.40.1120">
    <property type="entry name" value="Carboxypeptidase-like, regulatory domain"/>
    <property type="match status" value="1"/>
</dbReference>
<protein>
    <submittedName>
        <fullName evidence="10">TonB-linked SusC/RagA family outer membrane protein</fullName>
    </submittedName>
</protein>
<dbReference type="InterPro" id="IPR023997">
    <property type="entry name" value="TonB-dep_OMP_SusC/RagA_CS"/>
</dbReference>
<organism evidence="10 11">
    <name type="scientific">Dinghuibacter silviterrae</name>
    <dbReference type="NCBI Taxonomy" id="1539049"/>
    <lineage>
        <taxon>Bacteria</taxon>
        <taxon>Pseudomonadati</taxon>
        <taxon>Bacteroidota</taxon>
        <taxon>Chitinophagia</taxon>
        <taxon>Chitinophagales</taxon>
        <taxon>Chitinophagaceae</taxon>
        <taxon>Dinghuibacter</taxon>
    </lineage>
</organism>
<evidence type="ECO:0000313" key="11">
    <source>
        <dbReference type="Proteomes" id="UP000294498"/>
    </source>
</evidence>
<keyword evidence="6 7" id="KW-0998">Cell outer membrane</keyword>
<dbReference type="InterPro" id="IPR023996">
    <property type="entry name" value="TonB-dep_OMP_SusC/RagA"/>
</dbReference>
<evidence type="ECO:0000256" key="3">
    <source>
        <dbReference type="ARBA" id="ARBA00022452"/>
    </source>
</evidence>
<dbReference type="NCBIfam" id="TIGR04057">
    <property type="entry name" value="SusC_RagA_signa"/>
    <property type="match status" value="1"/>
</dbReference>
<dbReference type="EMBL" id="SODV01000002">
    <property type="protein sequence ID" value="TDW97030.1"/>
    <property type="molecule type" value="Genomic_DNA"/>
</dbReference>
<evidence type="ECO:0000259" key="9">
    <source>
        <dbReference type="Pfam" id="PF07715"/>
    </source>
</evidence>
<evidence type="ECO:0000256" key="5">
    <source>
        <dbReference type="ARBA" id="ARBA00023136"/>
    </source>
</evidence>
<dbReference type="SUPFAM" id="SSF56935">
    <property type="entry name" value="Porins"/>
    <property type="match status" value="1"/>
</dbReference>
<dbReference type="GO" id="GO:0030246">
    <property type="term" value="F:carbohydrate binding"/>
    <property type="evidence" value="ECO:0007669"/>
    <property type="project" value="InterPro"/>
</dbReference>
<comment type="caution">
    <text evidence="10">The sequence shown here is derived from an EMBL/GenBank/DDBJ whole genome shotgun (WGS) entry which is preliminary data.</text>
</comment>
<evidence type="ECO:0000256" key="7">
    <source>
        <dbReference type="PROSITE-ProRule" id="PRU01360"/>
    </source>
</evidence>
<comment type="subcellular location">
    <subcellularLocation>
        <location evidence="1 7">Cell outer membrane</location>
        <topology evidence="1 7">Multi-pass membrane protein</topology>
    </subcellularLocation>
</comment>
<proteinExistence type="inferred from homology"/>
<dbReference type="OrthoDB" id="9768177at2"/>
<keyword evidence="2 7" id="KW-0813">Transport</keyword>
<evidence type="ECO:0000256" key="4">
    <source>
        <dbReference type="ARBA" id="ARBA00022692"/>
    </source>
</evidence>
<dbReference type="InterPro" id="IPR013784">
    <property type="entry name" value="Carb-bd-like_fold"/>
</dbReference>
<name>A0A4R8DJ50_9BACT</name>
<keyword evidence="11" id="KW-1185">Reference proteome</keyword>
<dbReference type="GO" id="GO:0009279">
    <property type="term" value="C:cell outer membrane"/>
    <property type="evidence" value="ECO:0007669"/>
    <property type="project" value="UniProtKB-SubCell"/>
</dbReference>
<dbReference type="AlphaFoldDB" id="A0A4R8DJ50"/>
<evidence type="ECO:0000256" key="1">
    <source>
        <dbReference type="ARBA" id="ARBA00004571"/>
    </source>
</evidence>
<comment type="similarity">
    <text evidence="7">Belongs to the TonB-dependent receptor family.</text>
</comment>
<dbReference type="InterPro" id="IPR012910">
    <property type="entry name" value="Plug_dom"/>
</dbReference>
<dbReference type="Pfam" id="PF13715">
    <property type="entry name" value="CarbopepD_reg_2"/>
    <property type="match status" value="1"/>
</dbReference>
<dbReference type="Gene3D" id="2.40.170.20">
    <property type="entry name" value="TonB-dependent receptor, beta-barrel domain"/>
    <property type="match status" value="1"/>
</dbReference>
<feature type="signal peptide" evidence="8">
    <location>
        <begin position="1"/>
        <end position="24"/>
    </location>
</feature>
<dbReference type="RefSeq" id="WP_133998522.1">
    <property type="nucleotide sequence ID" value="NZ_SODV01000002.1"/>
</dbReference>
<accession>A0A4R8DJ50</accession>
<keyword evidence="4 7" id="KW-0812">Transmembrane</keyword>
<evidence type="ECO:0000256" key="8">
    <source>
        <dbReference type="SAM" id="SignalP"/>
    </source>
</evidence>
<evidence type="ECO:0000313" key="10">
    <source>
        <dbReference type="EMBL" id="TDW97030.1"/>
    </source>
</evidence>
<dbReference type="Pfam" id="PF07715">
    <property type="entry name" value="Plug"/>
    <property type="match status" value="1"/>
</dbReference>
<sequence length="1076" mass="117227">MFLFKHGKLTWLLFMLAISMSAAAQNTLKITVASEAGEMLGGVTVLYKQQGTTDKQTNTTDDRGVCTLSNLRTGAKYEITFTHVGYEENSLAYTVKAGEHNSILVRMRNASANLNEVVVIGYGVRKKSDVTGAISTVKSNDIKDQVVTSFDQALAGKMAGVQVMQTTGEPGGNVSIRVRGISSISAGNTPLFVIDGLPISQDVTTNYTANPDNYQQPLNPLASIDMNDIVSIDVLKDAASAAIYGSRGSNGVVLITTRKGIAGKPRVNLSINGGIQQVNKHVDVMNAYDYAKEAYDSHNNAYFDAVPTGKATDPNNIRPNNPSMQVPPQVLPYLAGTKGLTNTDWQKAIFRNAGFQDYSVGVSGGTDDLNYYVSGNYLDQDGIIINNNFKRYALRGNIEGGKDKFRFGVHLAPSYTINHQVSSEGPWSAGSNPYGMPQTAGVVANALTYAPIFPIYNPDGTYADSVNQWGYGQTAVLNPVAIAMLTRDEVDNFRFTGSAFAEREFIKGLKYKLFFGADYNNFLENYYRPTNLPVQSAQLPSVAYGLTKTDQFLSWDLENTLTYDTRIGRGHLNALAGYSAQKENQFHNYAVADKFPNDLVTTLNAGQPTAAYSELEQWTLVSMIGRVQYDLLDRYFLAASFRQDGSSRFGADHKWGSFPSVSGGWTMSKEAFFQPALSLVSNLKLRASYGLTGNFSIPNYGAQSQVTPANYILGNQSLTAGAVVSTPADPSLTWEHTASANAGIDLGFLHNTLSVSVDYYHSKTTDLLLNVPTAATSGFSSALQNIGALTNKGVEIQASYTNSIDKNWSVSLGGNISFNRNTVNQLGPGNQPIIVSGGTGTAYYITQVGQPIGSYFLLVQDGIYKNTEDLQNNPHFSNSHVGDFKFKPIDGGSQLNALTDRAIVGNYQPKYIFGFSSAVNYKNFDLGFVIQGSQGGKILDLFRRYIASSEGNFNNLNLMKGRYENPNDIGTGYINRANRIATGNNGTISTWHVEDGSFVRIKTISLGYTFSSRVVRRYGMSNVRLYAATQNPFTFTHYSLFNPEISDRPNDALRQGEDYGSYPVARSYALGLNASF</sequence>
<dbReference type="PROSITE" id="PS52016">
    <property type="entry name" value="TONB_DEPENDENT_REC_3"/>
    <property type="match status" value="1"/>
</dbReference>
<dbReference type="InterPro" id="IPR039426">
    <property type="entry name" value="TonB-dep_rcpt-like"/>
</dbReference>
<feature type="chain" id="PRO_5020718664" evidence="8">
    <location>
        <begin position="25"/>
        <end position="1076"/>
    </location>
</feature>
<dbReference type="Proteomes" id="UP000294498">
    <property type="component" value="Unassembled WGS sequence"/>
</dbReference>
<gene>
    <name evidence="10" type="ORF">EDB95_4867</name>
</gene>
<keyword evidence="8" id="KW-0732">Signal</keyword>
<dbReference type="InterPro" id="IPR037066">
    <property type="entry name" value="Plug_dom_sf"/>
</dbReference>
<reference evidence="10 11" key="1">
    <citation type="submission" date="2019-03" db="EMBL/GenBank/DDBJ databases">
        <title>Genomic Encyclopedia of Type Strains, Phase IV (KMG-IV): sequencing the most valuable type-strain genomes for metagenomic binning, comparative biology and taxonomic classification.</title>
        <authorList>
            <person name="Goeker M."/>
        </authorList>
    </citation>
    <scope>NUCLEOTIDE SEQUENCE [LARGE SCALE GENOMIC DNA]</scope>
    <source>
        <strain evidence="10 11">DSM 100059</strain>
    </source>
</reference>
<evidence type="ECO:0000256" key="2">
    <source>
        <dbReference type="ARBA" id="ARBA00022448"/>
    </source>
</evidence>
<evidence type="ECO:0000256" key="6">
    <source>
        <dbReference type="ARBA" id="ARBA00023237"/>
    </source>
</evidence>